<protein>
    <submittedName>
        <fullName evidence="1">Putative ovule protein</fullName>
    </submittedName>
</protein>
<dbReference type="EMBL" id="GEDG01005958">
    <property type="protein sequence ID" value="JAP32509.1"/>
    <property type="molecule type" value="Transcribed_RNA"/>
</dbReference>
<proteinExistence type="predicted"/>
<reference evidence="1" key="1">
    <citation type="submission" date="2015-12" db="EMBL/GenBank/DDBJ databases">
        <title>Gene expression during late stages of embryo sac development: a critical building block for successful pollen-pistil interactions.</title>
        <authorList>
            <person name="Liu Y."/>
            <person name="Joly V."/>
            <person name="Sabar M."/>
            <person name="Matton D.P."/>
        </authorList>
    </citation>
    <scope>NUCLEOTIDE SEQUENCE</scope>
</reference>
<feature type="non-terminal residue" evidence="1">
    <location>
        <position position="1"/>
    </location>
</feature>
<organism evidence="1">
    <name type="scientific">Solanum chacoense</name>
    <name type="common">Chaco potato</name>
    <dbReference type="NCBI Taxonomy" id="4108"/>
    <lineage>
        <taxon>Eukaryota</taxon>
        <taxon>Viridiplantae</taxon>
        <taxon>Streptophyta</taxon>
        <taxon>Embryophyta</taxon>
        <taxon>Tracheophyta</taxon>
        <taxon>Spermatophyta</taxon>
        <taxon>Magnoliopsida</taxon>
        <taxon>eudicotyledons</taxon>
        <taxon>Gunneridae</taxon>
        <taxon>Pentapetalae</taxon>
        <taxon>asterids</taxon>
        <taxon>lamiids</taxon>
        <taxon>Solanales</taxon>
        <taxon>Solanaceae</taxon>
        <taxon>Solanoideae</taxon>
        <taxon>Solaneae</taxon>
        <taxon>Solanum</taxon>
    </lineage>
</organism>
<evidence type="ECO:0000313" key="1">
    <source>
        <dbReference type="EMBL" id="JAP32509.1"/>
    </source>
</evidence>
<sequence>YINKVTQLISRILRNNSNRKDDLDSPQLKNFENFRKIIFFNSPQLTISLNIFTSIHLFGNDNFFSS</sequence>
<dbReference type="AlphaFoldDB" id="A0A0V0IIV4"/>
<name>A0A0V0IIV4_SOLCH</name>
<accession>A0A0V0IIV4</accession>